<dbReference type="Gramene" id="TraesCS3A03G0115400.1">
    <property type="protein sequence ID" value="TraesCS3A03G0115400.1.CDS"/>
    <property type="gene ID" value="TraesCS3A03G0115400"/>
</dbReference>
<feature type="compositionally biased region" description="Low complexity" evidence="1">
    <location>
        <begin position="350"/>
        <end position="378"/>
    </location>
</feature>
<feature type="compositionally biased region" description="Polar residues" evidence="1">
    <location>
        <begin position="624"/>
        <end position="637"/>
    </location>
</feature>
<evidence type="ECO:0000313" key="3">
    <source>
        <dbReference type="Proteomes" id="UP000019116"/>
    </source>
</evidence>
<feature type="compositionally biased region" description="Pro residues" evidence="1">
    <location>
        <begin position="68"/>
        <end position="78"/>
    </location>
</feature>
<dbReference type="GO" id="GO:0043622">
    <property type="term" value="P:cortical microtubule organization"/>
    <property type="evidence" value="ECO:0000318"/>
    <property type="project" value="GO_Central"/>
</dbReference>
<feature type="compositionally biased region" description="Polar residues" evidence="1">
    <location>
        <begin position="408"/>
        <end position="423"/>
    </location>
</feature>
<feature type="region of interest" description="Disordered" evidence="1">
    <location>
        <begin position="563"/>
        <end position="594"/>
    </location>
</feature>
<protein>
    <submittedName>
        <fullName evidence="2">Uncharacterized protein</fullName>
    </submittedName>
</protein>
<evidence type="ECO:0000313" key="2">
    <source>
        <dbReference type="EnsemblPlants" id="TraesCS3A02G055100.2"/>
    </source>
</evidence>
<dbReference type="STRING" id="4565.A0A3B6EA66"/>
<accession>A0A3B6EA66</accession>
<dbReference type="EnsemblPlants" id="TraesCS3A02G055100.2">
    <property type="protein sequence ID" value="TraesCS3A02G055100.2"/>
    <property type="gene ID" value="TraesCS3A02G055100"/>
</dbReference>
<dbReference type="GO" id="GO:0055028">
    <property type="term" value="C:cortical microtubule"/>
    <property type="evidence" value="ECO:0000318"/>
    <property type="project" value="GO_Central"/>
</dbReference>
<reference evidence="2" key="2">
    <citation type="submission" date="2018-10" db="UniProtKB">
        <authorList>
            <consortium name="EnsemblPlants"/>
        </authorList>
    </citation>
    <scope>IDENTIFICATION</scope>
</reference>
<feature type="region of interest" description="Disordered" evidence="1">
    <location>
        <begin position="614"/>
        <end position="661"/>
    </location>
</feature>
<feature type="compositionally biased region" description="Polar residues" evidence="1">
    <location>
        <begin position="232"/>
        <end position="268"/>
    </location>
</feature>
<dbReference type="PANTHER" id="PTHR31949">
    <property type="entry name" value="GASTRIC MUCIN-LIKE PROTEIN"/>
    <property type="match status" value="1"/>
</dbReference>
<feature type="region of interest" description="Disordered" evidence="1">
    <location>
        <begin position="60"/>
        <end position="93"/>
    </location>
</feature>
<feature type="compositionally biased region" description="Gly residues" evidence="1">
    <location>
        <begin position="8"/>
        <end position="17"/>
    </location>
</feature>
<feature type="compositionally biased region" description="Polar residues" evidence="1">
    <location>
        <begin position="340"/>
        <end position="349"/>
    </location>
</feature>
<dbReference type="Gramene" id="TraesPARA_EIv1.0_0780940.2">
    <property type="protein sequence ID" value="TraesPARA_EIv1.0_0780940.2.CDS"/>
    <property type="gene ID" value="TraesPARA_EIv1.0_0780940"/>
</dbReference>
<feature type="compositionally biased region" description="Low complexity" evidence="1">
    <location>
        <begin position="269"/>
        <end position="339"/>
    </location>
</feature>
<dbReference type="OrthoDB" id="1929779at2759"/>
<feature type="compositionally biased region" description="Low complexity" evidence="1">
    <location>
        <begin position="573"/>
        <end position="585"/>
    </location>
</feature>
<sequence>MHRVAMAEGGGAGGGRTLGAVIREKDEELALFLEMRRRDKERAGAAADMLLAADGEDADADGLLLLDPSPPPPPPQPPAGKDDEPRRTLPVRTRPDPCRGFCCRFLPPLAKTLAYPFWSGFMGAEPRAAPAPAYRMAGGFRRAPGGADDFLHSDAGDKSDYDWLLTPPGTPLFPSHEAAPKRSPVSQTGSPKTRQNSLKSRLANHPDPPSRTTHPLRTTSSNSLNSAATTRRPTSSGGLTSNSSRPSTPTGRAASTATSKGSRPSSPNARATLPAKTAPTAPRSSTPTSRSTLPSTRSALPSSRSTTPSRTSGPATATRTSGPAAATRTSGPAAATRTSGPATATRTSVPSGRASAPASRSSTPTSRSSMPATRSTTPLSRPSLPAQSKPASRSSTPTRRSSAPPTHAQHSNLPGPVRSSSISRPGPTMPKSSALPATTTAPAPSRGSSPTVKSRPWKPSEMPGFSLDAPPNLRTSLPERPTSATRGRPGAPSSRSSSVEPGPAARPKRQSCSPSRGRTSNGSVPSGSSMPAVRRSHLNGGDSVNPVQMGNKMVERVVNMRRLAPPKHDDQRSSLNSLSGKSLNSPDSSGFGRSLSKKSLDMALRHMDIRRSIPNNLRPLMTSIPASSVHSGRSGSTRGRPISVSDSPLATSSNASSEPSVNNNLMCFDSIDIDDELCSDRAGHYAR</sequence>
<proteinExistence type="predicted"/>
<feature type="compositionally biased region" description="Low complexity" evidence="1">
    <location>
        <begin position="432"/>
        <end position="451"/>
    </location>
</feature>
<dbReference type="Gramene" id="TraesCS3A02G055100.2">
    <property type="protein sequence ID" value="TraesCS3A02G055100.2"/>
    <property type="gene ID" value="TraesCS3A02G055100"/>
</dbReference>
<dbReference type="PANTHER" id="PTHR31949:SF20">
    <property type="entry name" value="OS01G0141900 PROTEIN"/>
    <property type="match status" value="1"/>
</dbReference>
<reference evidence="2" key="1">
    <citation type="submission" date="2018-08" db="EMBL/GenBank/DDBJ databases">
        <authorList>
            <person name="Rossello M."/>
        </authorList>
    </citation>
    <scope>NUCLEOTIDE SEQUENCE [LARGE SCALE GENOMIC DNA]</scope>
    <source>
        <strain evidence="2">cv. Chinese Spring</strain>
    </source>
</reference>
<feature type="region of interest" description="Disordered" evidence="1">
    <location>
        <begin position="162"/>
        <end position="549"/>
    </location>
</feature>
<name>A0A3B6EA66_WHEAT</name>
<dbReference type="Gramene" id="TraesRN3A0100110000.1">
    <property type="protein sequence ID" value="TraesRN3A0100110000.1"/>
    <property type="gene ID" value="TraesRN3A0100110000"/>
</dbReference>
<feature type="compositionally biased region" description="Low complexity" evidence="1">
    <location>
        <begin position="486"/>
        <end position="503"/>
    </location>
</feature>
<keyword evidence="3" id="KW-1185">Reference proteome</keyword>
<gene>
    <name evidence="2" type="primary">LOC123060022</name>
</gene>
<feature type="compositionally biased region" description="Polar residues" evidence="1">
    <location>
        <begin position="184"/>
        <end position="199"/>
    </location>
</feature>
<evidence type="ECO:0000256" key="1">
    <source>
        <dbReference type="SAM" id="MobiDB-lite"/>
    </source>
</evidence>
<dbReference type="Proteomes" id="UP000019116">
    <property type="component" value="Chromosome 3A"/>
</dbReference>
<dbReference type="AlphaFoldDB" id="A0A3B6EA66"/>
<feature type="compositionally biased region" description="Basic and acidic residues" evidence="1">
    <location>
        <begin position="80"/>
        <end position="93"/>
    </location>
</feature>
<organism evidence="2">
    <name type="scientific">Triticum aestivum</name>
    <name type="common">Wheat</name>
    <dbReference type="NCBI Taxonomy" id="4565"/>
    <lineage>
        <taxon>Eukaryota</taxon>
        <taxon>Viridiplantae</taxon>
        <taxon>Streptophyta</taxon>
        <taxon>Embryophyta</taxon>
        <taxon>Tracheophyta</taxon>
        <taxon>Spermatophyta</taxon>
        <taxon>Magnoliopsida</taxon>
        <taxon>Liliopsida</taxon>
        <taxon>Poales</taxon>
        <taxon>Poaceae</taxon>
        <taxon>BOP clade</taxon>
        <taxon>Pooideae</taxon>
        <taxon>Triticodae</taxon>
        <taxon>Triticeae</taxon>
        <taxon>Triticinae</taxon>
        <taxon>Triticum</taxon>
    </lineage>
</organism>
<feature type="region of interest" description="Disordered" evidence="1">
    <location>
        <begin position="1"/>
        <end position="20"/>
    </location>
</feature>
<feature type="compositionally biased region" description="Low complexity" evidence="1">
    <location>
        <begin position="390"/>
        <end position="406"/>
    </location>
</feature>
<feature type="compositionally biased region" description="Polar residues" evidence="1">
    <location>
        <begin position="510"/>
        <end position="529"/>
    </location>
</feature>
<feature type="compositionally biased region" description="Polar residues" evidence="1">
    <location>
        <begin position="644"/>
        <end position="661"/>
    </location>
</feature>
<feature type="compositionally biased region" description="Low complexity" evidence="1">
    <location>
        <begin position="216"/>
        <end position="231"/>
    </location>
</feature>